<keyword evidence="1" id="KW-0805">Transcription regulation</keyword>
<dbReference type="SUPFAM" id="SSF46785">
    <property type="entry name" value="Winged helix' DNA-binding domain"/>
    <property type="match status" value="1"/>
</dbReference>
<dbReference type="PROSITE" id="PS01117">
    <property type="entry name" value="HTH_MARR_1"/>
    <property type="match status" value="1"/>
</dbReference>
<evidence type="ECO:0000256" key="1">
    <source>
        <dbReference type="ARBA" id="ARBA00023015"/>
    </source>
</evidence>
<evidence type="ECO:0000256" key="3">
    <source>
        <dbReference type="ARBA" id="ARBA00023163"/>
    </source>
</evidence>
<dbReference type="InterPro" id="IPR000835">
    <property type="entry name" value="HTH_MarR-typ"/>
</dbReference>
<dbReference type="Pfam" id="PF12802">
    <property type="entry name" value="MarR_2"/>
    <property type="match status" value="1"/>
</dbReference>
<dbReference type="InterPro" id="IPR036388">
    <property type="entry name" value="WH-like_DNA-bd_sf"/>
</dbReference>
<feature type="domain" description="HTH marR-type" evidence="5">
    <location>
        <begin position="33"/>
        <end position="165"/>
    </location>
</feature>
<dbReference type="EMBL" id="CP023466">
    <property type="protein sequence ID" value="ATE78198.1"/>
    <property type="molecule type" value="Genomic_DNA"/>
</dbReference>
<keyword evidence="2" id="KW-0238">DNA-binding</keyword>
<name>A0AB33ECM6_9PSED</name>
<reference evidence="6 7" key="1">
    <citation type="submission" date="2017-09" db="EMBL/GenBank/DDBJ databases">
        <title>Complete Genome sequence of Lysobacter capsici KNU-15.</title>
        <authorList>
            <person name="Kim M.-C."/>
            <person name="Yi H."/>
            <person name="Lee D.-W."/>
            <person name="Shin J.-H."/>
        </authorList>
    </citation>
    <scope>NUCLEOTIDE SEQUENCE [LARGE SCALE GENOMIC DNA]</scope>
    <source>
        <strain evidence="6 7">KNU-15</strain>
    </source>
</reference>
<accession>A0AB33ECM6</accession>
<dbReference type="SMART" id="SM00347">
    <property type="entry name" value="HTH_MARR"/>
    <property type="match status" value="1"/>
</dbReference>
<dbReference type="InterPro" id="IPR036390">
    <property type="entry name" value="WH_DNA-bd_sf"/>
</dbReference>
<evidence type="ECO:0000256" key="2">
    <source>
        <dbReference type="ARBA" id="ARBA00023125"/>
    </source>
</evidence>
<evidence type="ECO:0000256" key="4">
    <source>
        <dbReference type="SAM" id="MobiDB-lite"/>
    </source>
</evidence>
<evidence type="ECO:0000313" key="7">
    <source>
        <dbReference type="Proteomes" id="UP000218385"/>
    </source>
</evidence>
<sequence length="179" mass="20895">MQDNESAQLDVQPVKRSQRKSKKNLVSQDENWDQRVGFLMHDVSRLRRVVFDAMMKPLGVTRSQWWVLAHLSRHDGMIQSDLADLLDLGKAALGGLVDRLESSEFIERRPDSTDRRAKRVFLTRKGNQMVKEMHQMSHELSEQILDGFDQEERLQLADLLMRVKKNLVLIKRENDIDES</sequence>
<gene>
    <name evidence="6" type="ORF">CNN82_17830</name>
</gene>
<keyword evidence="3" id="KW-0804">Transcription</keyword>
<organism evidence="6 7">
    <name type="scientific">Pseudomonas frederiksbergensis</name>
    <dbReference type="NCBI Taxonomy" id="104087"/>
    <lineage>
        <taxon>Bacteria</taxon>
        <taxon>Pseudomonadati</taxon>
        <taxon>Pseudomonadota</taxon>
        <taxon>Gammaproteobacteria</taxon>
        <taxon>Pseudomonadales</taxon>
        <taxon>Pseudomonadaceae</taxon>
        <taxon>Pseudomonas</taxon>
    </lineage>
</organism>
<feature type="region of interest" description="Disordered" evidence="4">
    <location>
        <begin position="1"/>
        <end position="28"/>
    </location>
</feature>
<proteinExistence type="predicted"/>
<dbReference type="PRINTS" id="PR00598">
    <property type="entry name" value="HTHMARR"/>
</dbReference>
<dbReference type="GO" id="GO:0003700">
    <property type="term" value="F:DNA-binding transcription factor activity"/>
    <property type="evidence" value="ECO:0007669"/>
    <property type="project" value="InterPro"/>
</dbReference>
<evidence type="ECO:0000313" key="6">
    <source>
        <dbReference type="EMBL" id="ATE78198.1"/>
    </source>
</evidence>
<dbReference type="Gene3D" id="1.10.10.10">
    <property type="entry name" value="Winged helix-like DNA-binding domain superfamily/Winged helix DNA-binding domain"/>
    <property type="match status" value="1"/>
</dbReference>
<dbReference type="RefSeq" id="WP_096480486.1">
    <property type="nucleotide sequence ID" value="NZ_CP023466.1"/>
</dbReference>
<dbReference type="AlphaFoldDB" id="A0AB33ECM6"/>
<dbReference type="Proteomes" id="UP000218385">
    <property type="component" value="Chromosome"/>
</dbReference>
<dbReference type="PROSITE" id="PS50995">
    <property type="entry name" value="HTH_MARR_2"/>
    <property type="match status" value="1"/>
</dbReference>
<dbReference type="PANTHER" id="PTHR42756">
    <property type="entry name" value="TRANSCRIPTIONAL REGULATOR, MARR"/>
    <property type="match status" value="1"/>
</dbReference>
<dbReference type="InterPro" id="IPR023187">
    <property type="entry name" value="Tscrpt_reg_MarR-type_CS"/>
</dbReference>
<evidence type="ECO:0000259" key="5">
    <source>
        <dbReference type="PROSITE" id="PS50995"/>
    </source>
</evidence>
<protein>
    <submittedName>
        <fullName evidence="6">MarR family transcriptional regulator</fullName>
    </submittedName>
</protein>
<dbReference type="GO" id="GO:0003677">
    <property type="term" value="F:DNA binding"/>
    <property type="evidence" value="ECO:0007669"/>
    <property type="project" value="UniProtKB-KW"/>
</dbReference>
<dbReference type="PANTHER" id="PTHR42756:SF1">
    <property type="entry name" value="TRANSCRIPTIONAL REPRESSOR OF EMRAB OPERON"/>
    <property type="match status" value="1"/>
</dbReference>